<reference evidence="2" key="1">
    <citation type="submission" date="2020-11" db="EMBL/GenBank/DDBJ databases">
        <title>Adaptations for nitrogen fixation in a non-lichenized fungal sporocarp promotes dispersal by wood-feeding termites.</title>
        <authorList>
            <consortium name="DOE Joint Genome Institute"/>
            <person name="Koch R.A."/>
            <person name="Yoon G."/>
            <person name="Arayal U."/>
            <person name="Lail K."/>
            <person name="Amirebrahimi M."/>
            <person name="Labutti K."/>
            <person name="Lipzen A."/>
            <person name="Riley R."/>
            <person name="Barry K."/>
            <person name="Henrissat B."/>
            <person name="Grigoriev I.V."/>
            <person name="Herr J.R."/>
            <person name="Aime M.C."/>
        </authorList>
    </citation>
    <scope>NUCLEOTIDE SEQUENCE</scope>
    <source>
        <strain evidence="2">MCA 3950</strain>
    </source>
</reference>
<dbReference type="Proteomes" id="UP000812287">
    <property type="component" value="Unassembled WGS sequence"/>
</dbReference>
<sequence>MVQPISSIMVSAIPPPPPLIFEGRNELVQEGITNLLADSPDSIIIMGFGGMGKTSLALKLLNDVAVQAKYGAHRYFIPCDIVCSTEPTVEALLQTMSKLMKLQLTDDAVKQLHTISKPTILVLDNFETLWENSKDQYDVQRLLEQLDSVPQIMLIITMRGQVPPTDINWLELPHNSLLPLAESVSLNVFNAISGHNVDMEKVSELVGQLAGWPLAIMLMAHQAKTISPKVLVDSWKKEKTLLLAKPRTQPHQLTSVDISIKITLESSLISSKPDTLRLLSVICNFPSGIPT</sequence>
<dbReference type="AlphaFoldDB" id="A0A9P7VGQ4"/>
<evidence type="ECO:0000313" key="3">
    <source>
        <dbReference type="Proteomes" id="UP000812287"/>
    </source>
</evidence>
<dbReference type="OrthoDB" id="1534087at2759"/>
<evidence type="ECO:0000313" key="2">
    <source>
        <dbReference type="EMBL" id="KAG7440230.1"/>
    </source>
</evidence>
<feature type="domain" description="Novel STAND NTPase 1" evidence="1">
    <location>
        <begin position="20"/>
        <end position="160"/>
    </location>
</feature>
<dbReference type="RefSeq" id="XP_043033730.1">
    <property type="nucleotide sequence ID" value="XM_043181690.1"/>
</dbReference>
<dbReference type="EMBL" id="MU250574">
    <property type="protein sequence ID" value="KAG7440230.1"/>
    <property type="molecule type" value="Genomic_DNA"/>
</dbReference>
<gene>
    <name evidence="2" type="ORF">BT62DRAFT_632174</name>
</gene>
<dbReference type="InterPro" id="IPR049052">
    <property type="entry name" value="nSTAND1"/>
</dbReference>
<protein>
    <recommendedName>
        <fullName evidence="1">Novel STAND NTPase 1 domain-containing protein</fullName>
    </recommendedName>
</protein>
<dbReference type="Gene3D" id="3.40.50.300">
    <property type="entry name" value="P-loop containing nucleotide triphosphate hydrolases"/>
    <property type="match status" value="1"/>
</dbReference>
<dbReference type="SUPFAM" id="SSF52540">
    <property type="entry name" value="P-loop containing nucleoside triphosphate hydrolases"/>
    <property type="match status" value="1"/>
</dbReference>
<comment type="caution">
    <text evidence="2">The sequence shown here is derived from an EMBL/GenBank/DDBJ whole genome shotgun (WGS) entry which is preliminary data.</text>
</comment>
<dbReference type="GeneID" id="66103986"/>
<dbReference type="Pfam" id="PF20703">
    <property type="entry name" value="nSTAND1"/>
    <property type="match status" value="1"/>
</dbReference>
<name>A0A9P7VGQ4_9AGAR</name>
<dbReference type="InterPro" id="IPR027417">
    <property type="entry name" value="P-loop_NTPase"/>
</dbReference>
<organism evidence="2 3">
    <name type="scientific">Guyanagaster necrorhizus</name>
    <dbReference type="NCBI Taxonomy" id="856835"/>
    <lineage>
        <taxon>Eukaryota</taxon>
        <taxon>Fungi</taxon>
        <taxon>Dikarya</taxon>
        <taxon>Basidiomycota</taxon>
        <taxon>Agaricomycotina</taxon>
        <taxon>Agaricomycetes</taxon>
        <taxon>Agaricomycetidae</taxon>
        <taxon>Agaricales</taxon>
        <taxon>Marasmiineae</taxon>
        <taxon>Physalacriaceae</taxon>
        <taxon>Guyanagaster</taxon>
    </lineage>
</organism>
<accession>A0A9P7VGQ4</accession>
<proteinExistence type="predicted"/>
<evidence type="ECO:0000259" key="1">
    <source>
        <dbReference type="Pfam" id="PF20703"/>
    </source>
</evidence>
<keyword evidence="3" id="KW-1185">Reference proteome</keyword>